<name>A0ABQ2USF7_9ACTN</name>
<evidence type="ECO:0000313" key="3">
    <source>
        <dbReference type="Proteomes" id="UP000654471"/>
    </source>
</evidence>
<accession>A0ABQ2USF7</accession>
<gene>
    <name evidence="2" type="ORF">GCM10010211_15080</name>
</gene>
<sequence length="58" mass="5631">MRRVFAALLGAFALAGALSMPAHADGPGGAVLGILGAPVKATSDIGPLHIGRLPVLGS</sequence>
<dbReference type="RefSeq" id="WP_189297584.1">
    <property type="nucleotide sequence ID" value="NZ_BMRP01000003.1"/>
</dbReference>
<evidence type="ECO:0000313" key="2">
    <source>
        <dbReference type="EMBL" id="GGU51396.1"/>
    </source>
</evidence>
<dbReference type="Proteomes" id="UP000654471">
    <property type="component" value="Unassembled WGS sequence"/>
</dbReference>
<keyword evidence="1" id="KW-0732">Signal</keyword>
<dbReference type="EMBL" id="BMRP01000003">
    <property type="protein sequence ID" value="GGU51396.1"/>
    <property type="molecule type" value="Genomic_DNA"/>
</dbReference>
<comment type="caution">
    <text evidence="2">The sequence shown here is derived from an EMBL/GenBank/DDBJ whole genome shotgun (WGS) entry which is preliminary data.</text>
</comment>
<reference evidence="3" key="1">
    <citation type="journal article" date="2019" name="Int. J. Syst. Evol. Microbiol.">
        <title>The Global Catalogue of Microorganisms (GCM) 10K type strain sequencing project: providing services to taxonomists for standard genome sequencing and annotation.</title>
        <authorList>
            <consortium name="The Broad Institute Genomics Platform"/>
            <consortium name="The Broad Institute Genome Sequencing Center for Infectious Disease"/>
            <person name="Wu L."/>
            <person name="Ma J."/>
        </authorList>
    </citation>
    <scope>NUCLEOTIDE SEQUENCE [LARGE SCALE GENOMIC DNA]</scope>
    <source>
        <strain evidence="3">JCM 3399</strain>
    </source>
</reference>
<organism evidence="2 3">
    <name type="scientific">Streptomyces albospinus</name>
    <dbReference type="NCBI Taxonomy" id="285515"/>
    <lineage>
        <taxon>Bacteria</taxon>
        <taxon>Bacillati</taxon>
        <taxon>Actinomycetota</taxon>
        <taxon>Actinomycetes</taxon>
        <taxon>Kitasatosporales</taxon>
        <taxon>Streptomycetaceae</taxon>
        <taxon>Streptomyces</taxon>
    </lineage>
</organism>
<feature type="signal peptide" evidence="1">
    <location>
        <begin position="1"/>
        <end position="24"/>
    </location>
</feature>
<proteinExistence type="predicted"/>
<feature type="chain" id="PRO_5046105759" evidence="1">
    <location>
        <begin position="25"/>
        <end position="58"/>
    </location>
</feature>
<keyword evidence="3" id="KW-1185">Reference proteome</keyword>
<protein>
    <submittedName>
        <fullName evidence="2">Uncharacterized protein</fullName>
    </submittedName>
</protein>
<evidence type="ECO:0000256" key="1">
    <source>
        <dbReference type="SAM" id="SignalP"/>
    </source>
</evidence>